<dbReference type="PANTHER" id="PTHR25462">
    <property type="entry name" value="BONUS, ISOFORM C-RELATED"/>
    <property type="match status" value="1"/>
</dbReference>
<dbReference type="SUPFAM" id="SSF57850">
    <property type="entry name" value="RING/U-box"/>
    <property type="match status" value="1"/>
</dbReference>
<proteinExistence type="predicted"/>
<evidence type="ECO:0000313" key="7">
    <source>
        <dbReference type="Proteomes" id="UP001651158"/>
    </source>
</evidence>
<evidence type="ECO:0000256" key="3">
    <source>
        <dbReference type="ARBA" id="ARBA00022833"/>
    </source>
</evidence>
<comment type="caution">
    <text evidence="6">The sequence shown here is derived from an EMBL/GenBank/DDBJ whole genome shotgun (WGS) entry which is preliminary data.</text>
</comment>
<dbReference type="EMBL" id="JAKROA010000001">
    <property type="protein sequence ID" value="KAL5111291.1"/>
    <property type="molecule type" value="Genomic_DNA"/>
</dbReference>
<evidence type="ECO:0000259" key="5">
    <source>
        <dbReference type="PROSITE" id="PS50089"/>
    </source>
</evidence>
<evidence type="ECO:0000256" key="4">
    <source>
        <dbReference type="PROSITE-ProRule" id="PRU00175"/>
    </source>
</evidence>
<dbReference type="InterPro" id="IPR001841">
    <property type="entry name" value="Znf_RING"/>
</dbReference>
<dbReference type="InterPro" id="IPR013083">
    <property type="entry name" value="Znf_RING/FYVE/PHD"/>
</dbReference>
<organism evidence="6 7">
    <name type="scientific">Taenia crassiceps</name>
    <dbReference type="NCBI Taxonomy" id="6207"/>
    <lineage>
        <taxon>Eukaryota</taxon>
        <taxon>Metazoa</taxon>
        <taxon>Spiralia</taxon>
        <taxon>Lophotrochozoa</taxon>
        <taxon>Platyhelminthes</taxon>
        <taxon>Cestoda</taxon>
        <taxon>Eucestoda</taxon>
        <taxon>Cyclophyllidea</taxon>
        <taxon>Taeniidae</taxon>
        <taxon>Taenia</taxon>
    </lineage>
</organism>
<dbReference type="Gene3D" id="3.30.40.10">
    <property type="entry name" value="Zinc/RING finger domain, C3HC4 (zinc finger)"/>
    <property type="match status" value="1"/>
</dbReference>
<accession>A0ABR4QNQ7</accession>
<dbReference type="PANTHER" id="PTHR25462:SF229">
    <property type="entry name" value="TRANSCRIPTION INTERMEDIARY FACTOR 1-BETA"/>
    <property type="match status" value="1"/>
</dbReference>
<evidence type="ECO:0000256" key="1">
    <source>
        <dbReference type="ARBA" id="ARBA00022723"/>
    </source>
</evidence>
<keyword evidence="3" id="KW-0862">Zinc</keyword>
<gene>
    <name evidence="6" type="ORF">TcWFU_001000</name>
</gene>
<keyword evidence="7" id="KW-1185">Reference proteome</keyword>
<keyword evidence="1" id="KW-0479">Metal-binding</keyword>
<protein>
    <submittedName>
        <fullName evidence="6">E3 ubiquitin-protein ligase TRIM13</fullName>
    </submittedName>
</protein>
<dbReference type="InterPro" id="IPR018957">
    <property type="entry name" value="Znf_C3HC4_RING-type"/>
</dbReference>
<dbReference type="Proteomes" id="UP001651158">
    <property type="component" value="Unassembled WGS sequence"/>
</dbReference>
<evidence type="ECO:0000313" key="6">
    <source>
        <dbReference type="EMBL" id="KAL5111291.1"/>
    </source>
</evidence>
<keyword evidence="2 4" id="KW-0863">Zinc-finger</keyword>
<dbReference type="Pfam" id="PF00097">
    <property type="entry name" value="zf-C3HC4"/>
    <property type="match status" value="1"/>
</dbReference>
<reference evidence="6 7" key="1">
    <citation type="journal article" date="2022" name="Front. Cell. Infect. Microbiol.">
        <title>The Genomes of Two Strains of Taenia crassiceps the Animal Model for the Study of Human Cysticercosis.</title>
        <authorList>
            <person name="Bobes R.J."/>
            <person name="Estrada K."/>
            <person name="Rios-Valencia D.G."/>
            <person name="Calderon-Gallegos A."/>
            <person name="de la Torre P."/>
            <person name="Carrero J.C."/>
            <person name="Sanchez-Flores A."/>
            <person name="Laclette J.P."/>
        </authorList>
    </citation>
    <scope>NUCLEOTIDE SEQUENCE [LARGE SCALE GENOMIC DNA]</scope>
    <source>
        <strain evidence="6">WFUcys</strain>
    </source>
</reference>
<dbReference type="InterPro" id="IPR017907">
    <property type="entry name" value="Znf_RING_CS"/>
</dbReference>
<sequence>MAYVSLDLLECSICCSRYDDPHSLPCLHTFCRKCITGWLNKKAECPTCREHCTVANLRKSFVFNEMINSAQLVSSAKRSILPRFGRKSGSYVMN</sequence>
<name>A0ABR4QNQ7_9CEST</name>
<dbReference type="PROSITE" id="PS00518">
    <property type="entry name" value="ZF_RING_1"/>
    <property type="match status" value="1"/>
</dbReference>
<feature type="domain" description="RING-type" evidence="5">
    <location>
        <begin position="11"/>
        <end position="49"/>
    </location>
</feature>
<dbReference type="SMART" id="SM00184">
    <property type="entry name" value="RING"/>
    <property type="match status" value="1"/>
</dbReference>
<dbReference type="PROSITE" id="PS50089">
    <property type="entry name" value="ZF_RING_2"/>
    <property type="match status" value="1"/>
</dbReference>
<dbReference type="InterPro" id="IPR047153">
    <property type="entry name" value="TRIM45/56/19-like"/>
</dbReference>
<evidence type="ECO:0000256" key="2">
    <source>
        <dbReference type="ARBA" id="ARBA00022771"/>
    </source>
</evidence>